<dbReference type="GO" id="GO:0044732">
    <property type="term" value="C:mitotic spindle pole body"/>
    <property type="evidence" value="ECO:0007669"/>
    <property type="project" value="UniProtKB-ARBA"/>
</dbReference>
<feature type="domain" description="TOG" evidence="12">
    <location>
        <begin position="608"/>
        <end position="841"/>
    </location>
</feature>
<dbReference type="STRING" id="578458.D8PSI7"/>
<dbReference type="GO" id="GO:0030951">
    <property type="term" value="P:establishment or maintenance of microtubule cytoskeleton polarity"/>
    <property type="evidence" value="ECO:0007669"/>
    <property type="project" value="InterPro"/>
</dbReference>
<keyword evidence="4" id="KW-0132">Cell division</keyword>
<feature type="compositionally biased region" description="Low complexity" evidence="11">
    <location>
        <begin position="557"/>
        <end position="593"/>
    </location>
</feature>
<proteinExistence type="inferred from homology"/>
<dbReference type="GO" id="GO:0005881">
    <property type="term" value="C:cytoplasmic microtubule"/>
    <property type="evidence" value="ECO:0007669"/>
    <property type="project" value="UniProtKB-ARBA"/>
</dbReference>
<feature type="compositionally biased region" description="Low complexity" evidence="11">
    <location>
        <begin position="1543"/>
        <end position="1576"/>
    </location>
</feature>
<feature type="region of interest" description="Disordered" evidence="11">
    <location>
        <begin position="832"/>
        <end position="864"/>
    </location>
</feature>
<feature type="compositionally biased region" description="Low complexity" evidence="11">
    <location>
        <begin position="1945"/>
        <end position="1966"/>
    </location>
</feature>
<feature type="compositionally biased region" description="Low complexity" evidence="11">
    <location>
        <begin position="1118"/>
        <end position="1133"/>
    </location>
</feature>
<name>D8PSI7_SCHCM</name>
<feature type="compositionally biased region" description="Polar residues" evidence="11">
    <location>
        <begin position="2098"/>
        <end position="2108"/>
    </location>
</feature>
<keyword evidence="5" id="KW-0493">Microtubule</keyword>
<dbReference type="GO" id="GO:0046785">
    <property type="term" value="P:microtubule polymerization"/>
    <property type="evidence" value="ECO:0007669"/>
    <property type="project" value="InterPro"/>
</dbReference>
<dbReference type="EMBL" id="GL377303">
    <property type="protein sequence ID" value="EFJ00342.1"/>
    <property type="molecule type" value="Genomic_DNA"/>
</dbReference>
<dbReference type="InterPro" id="IPR024395">
    <property type="entry name" value="CLASP_N_dom"/>
</dbReference>
<dbReference type="InterPro" id="IPR011989">
    <property type="entry name" value="ARM-like"/>
</dbReference>
<feature type="compositionally biased region" description="Low complexity" evidence="11">
    <location>
        <begin position="1183"/>
        <end position="1198"/>
    </location>
</feature>
<keyword evidence="14" id="KW-1185">Reference proteome</keyword>
<dbReference type="GO" id="GO:1990498">
    <property type="term" value="C:mitotic spindle microtubule"/>
    <property type="evidence" value="ECO:0007669"/>
    <property type="project" value="UniProtKB-ARBA"/>
</dbReference>
<dbReference type="InterPro" id="IPR034085">
    <property type="entry name" value="TOG"/>
</dbReference>
<keyword evidence="6" id="KW-0677">Repeat</keyword>
<keyword evidence="8" id="KW-0206">Cytoskeleton</keyword>
<dbReference type="FunFam" id="1.25.10.10:FF:000068">
    <property type="entry name" value="cytoskeleton-associated protein 5 isoform X1"/>
    <property type="match status" value="1"/>
</dbReference>
<gene>
    <name evidence="13" type="ORF">SCHCODRAFT_50207</name>
</gene>
<evidence type="ECO:0000256" key="10">
    <source>
        <dbReference type="PROSITE-ProRule" id="PRU00103"/>
    </source>
</evidence>
<feature type="compositionally biased region" description="Pro residues" evidence="11">
    <location>
        <begin position="1134"/>
        <end position="1148"/>
    </location>
</feature>
<dbReference type="PROSITE" id="PS50077">
    <property type="entry name" value="HEAT_REPEAT"/>
    <property type="match status" value="1"/>
</dbReference>
<dbReference type="InParanoid" id="D8PSI7"/>
<feature type="compositionally biased region" description="Basic and acidic residues" evidence="11">
    <location>
        <begin position="2122"/>
        <end position="2134"/>
    </location>
</feature>
<dbReference type="Gene3D" id="1.25.10.10">
    <property type="entry name" value="Leucine-rich Repeat Variant"/>
    <property type="match status" value="5"/>
</dbReference>
<evidence type="ECO:0000256" key="1">
    <source>
        <dbReference type="ARBA" id="ARBA00004186"/>
    </source>
</evidence>
<feature type="repeat" description="HEAT" evidence="10">
    <location>
        <begin position="1430"/>
        <end position="1464"/>
    </location>
</feature>
<protein>
    <recommendedName>
        <fullName evidence="12">TOG domain-containing protein</fullName>
    </recommendedName>
</protein>
<evidence type="ECO:0000256" key="11">
    <source>
        <dbReference type="SAM" id="MobiDB-lite"/>
    </source>
</evidence>
<feature type="domain" description="TOG" evidence="12">
    <location>
        <begin position="2"/>
        <end position="235"/>
    </location>
</feature>
<feature type="compositionally biased region" description="Polar residues" evidence="11">
    <location>
        <begin position="2136"/>
        <end position="2157"/>
    </location>
</feature>
<feature type="domain" description="TOG" evidence="12">
    <location>
        <begin position="1248"/>
        <end position="1492"/>
    </location>
</feature>
<dbReference type="GO" id="GO:0051315">
    <property type="term" value="P:attachment of mitotic spindle microtubules to kinetochore"/>
    <property type="evidence" value="ECO:0007669"/>
    <property type="project" value="UniProtKB-ARBA"/>
</dbReference>
<dbReference type="VEuPathDB" id="FungiDB:SCHCODRAFT_02483887"/>
<dbReference type="SUPFAM" id="SSF48371">
    <property type="entry name" value="ARM repeat"/>
    <property type="match status" value="3"/>
</dbReference>
<evidence type="ECO:0000256" key="6">
    <source>
        <dbReference type="ARBA" id="ARBA00022737"/>
    </source>
</evidence>
<feature type="region of interest" description="Disordered" evidence="11">
    <location>
        <begin position="1486"/>
        <end position="1635"/>
    </location>
</feature>
<dbReference type="InterPro" id="IPR021133">
    <property type="entry name" value="HEAT_type_2"/>
</dbReference>
<evidence type="ECO:0000256" key="8">
    <source>
        <dbReference type="ARBA" id="ARBA00023212"/>
    </source>
</evidence>
<evidence type="ECO:0000313" key="13">
    <source>
        <dbReference type="EMBL" id="EFJ00342.1"/>
    </source>
</evidence>
<feature type="domain" description="TOG" evidence="12">
    <location>
        <begin position="873"/>
        <end position="1108"/>
    </location>
</feature>
<dbReference type="GO" id="GO:0099070">
    <property type="term" value="C:static microtubule bundle"/>
    <property type="evidence" value="ECO:0007669"/>
    <property type="project" value="UniProtKB-ARBA"/>
</dbReference>
<dbReference type="FunFam" id="1.25.10.10:FF:000019">
    <property type="entry name" value="Cytoskeleton-associated protein 5"/>
    <property type="match status" value="1"/>
</dbReference>
<comment type="subcellular location">
    <subcellularLocation>
        <location evidence="1">Cytoplasm</location>
        <location evidence="1">Cytoskeleton</location>
        <location evidence="1">Spindle</location>
    </subcellularLocation>
</comment>
<dbReference type="eggNOG" id="KOG1820">
    <property type="taxonomic scope" value="Eukaryota"/>
</dbReference>
<dbReference type="Pfam" id="PF12348">
    <property type="entry name" value="CLASP_N"/>
    <property type="match status" value="1"/>
</dbReference>
<dbReference type="GO" id="GO:0051301">
    <property type="term" value="P:cell division"/>
    <property type="evidence" value="ECO:0007669"/>
    <property type="project" value="UniProtKB-KW"/>
</dbReference>
<comment type="similarity">
    <text evidence="2">Belongs to the CLASP family.</text>
</comment>
<evidence type="ECO:0000313" key="14">
    <source>
        <dbReference type="Proteomes" id="UP000007431"/>
    </source>
</evidence>
<dbReference type="Proteomes" id="UP000007431">
    <property type="component" value="Unassembled WGS sequence"/>
</dbReference>
<feature type="compositionally biased region" description="Acidic residues" evidence="11">
    <location>
        <begin position="1622"/>
        <end position="1631"/>
    </location>
</feature>
<dbReference type="OMA" id="NWKERKE"/>
<dbReference type="InterPro" id="IPR016024">
    <property type="entry name" value="ARM-type_fold"/>
</dbReference>
<dbReference type="Pfam" id="PF21041">
    <property type="entry name" value="XMAP215_CLASP_TOG"/>
    <property type="match status" value="4"/>
</dbReference>
<feature type="region of interest" description="Disordered" evidence="11">
    <location>
        <begin position="506"/>
        <end position="608"/>
    </location>
</feature>
<evidence type="ECO:0000259" key="12">
    <source>
        <dbReference type="SMART" id="SM01349"/>
    </source>
</evidence>
<feature type="compositionally biased region" description="Acidic residues" evidence="11">
    <location>
        <begin position="258"/>
        <end position="270"/>
    </location>
</feature>
<evidence type="ECO:0000256" key="5">
    <source>
        <dbReference type="ARBA" id="ARBA00022701"/>
    </source>
</evidence>
<dbReference type="InterPro" id="IPR045110">
    <property type="entry name" value="XMAP215"/>
</dbReference>
<accession>D8PSI7</accession>
<feature type="compositionally biased region" description="Pro residues" evidence="11">
    <location>
        <begin position="533"/>
        <end position="553"/>
    </location>
</feature>
<dbReference type="GO" id="GO:1990571">
    <property type="term" value="P:meiotic centromere clustering"/>
    <property type="evidence" value="ECO:0007669"/>
    <property type="project" value="UniProtKB-ARBA"/>
</dbReference>
<feature type="region of interest" description="Disordered" evidence="11">
    <location>
        <begin position="2070"/>
        <end position="2157"/>
    </location>
</feature>
<keyword evidence="7" id="KW-0131">Cell cycle</keyword>
<dbReference type="PANTHER" id="PTHR12609">
    <property type="entry name" value="MICROTUBULE ASSOCIATED PROTEIN XMAP215"/>
    <property type="match status" value="1"/>
</dbReference>
<feature type="region of interest" description="Disordered" evidence="11">
    <location>
        <begin position="230"/>
        <end position="271"/>
    </location>
</feature>
<evidence type="ECO:0000256" key="4">
    <source>
        <dbReference type="ARBA" id="ARBA00022618"/>
    </source>
</evidence>
<evidence type="ECO:0000256" key="7">
    <source>
        <dbReference type="ARBA" id="ARBA00022776"/>
    </source>
</evidence>
<evidence type="ECO:0000256" key="9">
    <source>
        <dbReference type="ARBA" id="ARBA00025722"/>
    </source>
</evidence>
<dbReference type="GO" id="GO:0061863">
    <property type="term" value="F:microtubule plus end polymerase"/>
    <property type="evidence" value="ECO:0007669"/>
    <property type="project" value="InterPro"/>
</dbReference>
<comment type="similarity">
    <text evidence="9">Belongs to the TOG/XMAP215 family.</text>
</comment>
<reference evidence="13 14" key="1">
    <citation type="journal article" date="2010" name="Nat. Biotechnol.">
        <title>Genome sequence of the model mushroom Schizophyllum commune.</title>
        <authorList>
            <person name="Ohm R.A."/>
            <person name="de Jong J.F."/>
            <person name="Lugones L.G."/>
            <person name="Aerts A."/>
            <person name="Kothe E."/>
            <person name="Stajich J.E."/>
            <person name="de Vries R.P."/>
            <person name="Record E."/>
            <person name="Levasseur A."/>
            <person name="Baker S.E."/>
            <person name="Bartholomew K.A."/>
            <person name="Coutinho P.M."/>
            <person name="Erdmann S."/>
            <person name="Fowler T.J."/>
            <person name="Gathman A.C."/>
            <person name="Lombard V."/>
            <person name="Henrissat B."/>
            <person name="Knabe N."/>
            <person name="Kuees U."/>
            <person name="Lilly W.W."/>
            <person name="Lindquist E."/>
            <person name="Lucas S."/>
            <person name="Magnuson J.K."/>
            <person name="Piumi F."/>
            <person name="Raudaskoski M."/>
            <person name="Salamov A."/>
            <person name="Schmutz J."/>
            <person name="Schwarze F.W.M.R."/>
            <person name="vanKuyk P.A."/>
            <person name="Horton J.S."/>
            <person name="Grigoriev I.V."/>
            <person name="Woesten H.A.B."/>
        </authorList>
    </citation>
    <scope>NUCLEOTIDE SEQUENCE [LARGE SCALE GENOMIC DNA]</scope>
    <source>
        <strain evidence="14">H4-8 / FGSC 9210</strain>
    </source>
</reference>
<feature type="region of interest" description="Disordered" evidence="11">
    <location>
        <begin position="1118"/>
        <end position="1218"/>
    </location>
</feature>
<dbReference type="HOGENOM" id="CLU_000539_0_0_1"/>
<dbReference type="InterPro" id="IPR048491">
    <property type="entry name" value="XMAP215_CLASP_TOG"/>
</dbReference>
<feature type="region of interest" description="Disordered" evidence="11">
    <location>
        <begin position="1938"/>
        <end position="2006"/>
    </location>
</feature>
<dbReference type="GO" id="GO:0051010">
    <property type="term" value="F:microtubule plus-end binding"/>
    <property type="evidence" value="ECO:0007669"/>
    <property type="project" value="InterPro"/>
</dbReference>
<dbReference type="GO" id="GO:0000022">
    <property type="term" value="P:mitotic spindle elongation"/>
    <property type="evidence" value="ECO:0007669"/>
    <property type="project" value="UniProtKB-ARBA"/>
</dbReference>
<feature type="compositionally biased region" description="Basic and acidic residues" evidence="11">
    <location>
        <begin position="230"/>
        <end position="253"/>
    </location>
</feature>
<keyword evidence="7" id="KW-0498">Mitosis</keyword>
<feature type="domain" description="TOG" evidence="12">
    <location>
        <begin position="274"/>
        <end position="509"/>
    </location>
</feature>
<evidence type="ECO:0000256" key="2">
    <source>
        <dbReference type="ARBA" id="ARBA00009549"/>
    </source>
</evidence>
<sequence length="2157" mass="230819">MDGPAPEEDFSSIPLSDRLVHKNWKARVNAYEALVKAFQASASDEDPVFKPYVGNSDLLKKIATDSNVVAQEKGLECLVALLKFAGETAARTRETVVPALVEKAFGSTRAGTKAQATELALLYVEMENAGAGVVADILPGLSAKQPKAIAGCIVALREIIRCFGVQVAPPQPIMKALPKMFGHSDKTVRAEGQALVHVLYQYIGAGIEPALADLKPVQVKELHEAFEAMEKDGKGKGTLKPERMTRAQAREAEAAAEAGEEAPEAEDEADDPRAFAEIVDIGPKLPPSWQGPLASSKWKERKEALDAMAELFGATPRIKDTAEIGDIAKALALRIQSDANVACVQTAAAAMEHLAKGVMAPFGRYREQIVPPMIERLKERKASVTDAIGAALDAVFSTTTLPDIIPDLQAGLTHKNPQVKEGTLKFLNRSLSTATTPIQSAQIKPLAETLATLMEDSFAGARDEAAMCCGTLMKMVGERPLNPVMDGMADVRKAKVKEAFEKATVKCKAGGGPPKPPPAAAPAAAPKKKVAAKPPPPKAASPPPEDEAPPPPKKVAKPPARLMKPAAAGGDSAPPSAAPPVKKAPPAAAAKSSKPPPPAPAGPLDTFKYKHTPEDAEALAADMIPSELLTNFADSNWKTRIVALEEMDSWLNGAIEDLDAEVLVRALVKKGWSEKNFQVSAKMFGIFTRLSEQCPSFGRSCVALCTGGMAEKLGDMKLKKPAGDGLIAFAEKTSLQFVLNQAYEPLSKQKAPKVLADAIAWISTALTEFGIAGISLRSLIDFLKTGLSNSNAAVRTSATKTIVTVKLFAGASIKDLLEDLNPQLLNTITAEFDKAEGTPAPEPTRTSNDVAQMATTSSGGGKGGAAVPDALDDLFPRVELDGLLKGTTILADAKADAWKVKKEALEGLQAILDQGSNKRLKGNMGEIGSVLKARVNDSNKPVQSLALDIVARIATGMGKPFEKHCRLFVQPVCTVLSDQKAPTRAAALATLTAIANACESIDPLVPGIASALETPNPLQKGTLLHWLVDWFKEHEPSPSLDLSAWTSSIVVSLDDRNAEVRKGAQAMLPALIAGAGFDHVLHATNALKPASRTSAVPLINAARPAAAAAAPAPAPAKAAPKSKAVPVPAAKHVSPPPSPPPAAAPAPPKTTTRLGGVGVRRKLPTGTSRPESRAETPVEQTMSSSRLPGKPGLGLKRPGAARPSVATPPPSAALPFHGTNLDAKKTRLGRDASRWINEGGPTRKDLAELLQGQMEPHASKDLIAKLFSHDHNAVNDHMQGLGMICELYNSASNGNDAAEIICLANIDLPLKYVSIKIHEPQPNLISKCLDAVDAIMAFMRHVSYELSDAEAICFLPTLVYKLGDAREQVRSRVQHVIQASLLFYPYSRVFQILLDHGLKSKVAKARQGALDEMANIVTKSGMGAMEPHKACPTIASMISDKDSNVRKSALTVLSEVYALVGEKVWQYVGPLSPKDKTQLEERLRRVAGPSNHEKPEPEAPTNPKISRLAGAGGIPRSASPSLGPSARTRLGSIARAPSPSNPPSSRLTRPASPVSAGPRSASPAPSVSKATPTSPSGIGRPKSLLPGPSRFGRPRTNLPSYAKPTMPEEAPPRSSYTREPEPEPEPEYEPEPEPRATHMRTRTMSMGNGGAEDITITISSILSSDPSRSVDALKKIQKILSVGPEAGSSSPQYQDLAEHTEGLIETITLQMAHVFERQDELILDENFRLAKHLIQTLNNFCDHSYLAESLTVDILTSLLEELTLRLLETDDSQTKKVKDLSRFINMIILRLFATGRRMSIFRALFALLLRIVKPFPSNGTAPGSKEARVAELVLKCVWKLARNIPQDLTDEALDPVELFPAIEHFLQTVPPNEWRARATNKVPCGDMPLRTIKVIIQHVVAHYGDDVYDLLSTAFDDPSATIVYPYVYRILNSARARSTTQTTDSMHSMPRSSSPASSRPVSPPESTSATSQHHGRSSHRTSPSLSSAHGNGNGYLPPPVEEPDPDQQLLTIIGHISSETTGALHKEGITELHHFLKAYPHKRPRVDKMLEATGPAFRKYITRALASRAAEDQEREVAVQDTLSTNSYREPDQPPQSPVRSATPQSPRSPVRPHGGSSDVHGSQDKLSRLHDIFQYRSSTHSNGSSHGRATPRTSLG</sequence>
<evidence type="ECO:0000256" key="3">
    <source>
        <dbReference type="ARBA" id="ARBA00022490"/>
    </source>
</evidence>
<dbReference type="SMART" id="SM01349">
    <property type="entry name" value="TOG"/>
    <property type="match status" value="5"/>
</dbReference>
<dbReference type="FunFam" id="1.25.10.10:FF:000063">
    <property type="entry name" value="Putative cytoskeleton-associated protein 5"/>
    <property type="match status" value="1"/>
</dbReference>
<keyword evidence="3" id="KW-0963">Cytoplasm</keyword>
<organism evidence="14">
    <name type="scientific">Schizophyllum commune (strain H4-8 / FGSC 9210)</name>
    <name type="common">Split gill fungus</name>
    <dbReference type="NCBI Taxonomy" id="578458"/>
    <lineage>
        <taxon>Eukaryota</taxon>
        <taxon>Fungi</taxon>
        <taxon>Dikarya</taxon>
        <taxon>Basidiomycota</taxon>
        <taxon>Agaricomycotina</taxon>
        <taxon>Agaricomycetes</taxon>
        <taxon>Agaricomycetidae</taxon>
        <taxon>Agaricales</taxon>
        <taxon>Schizophyllaceae</taxon>
        <taxon>Schizophyllum</taxon>
    </lineage>
</organism>